<dbReference type="GO" id="GO:0036064">
    <property type="term" value="C:ciliary basal body"/>
    <property type="evidence" value="ECO:0007669"/>
    <property type="project" value="TreeGrafter"/>
</dbReference>
<sequence>MDLQREGDPSPLAPDEGAQLQELPFTPVHAPVITLGMNVPSSCSASSRSALAHLYSAGFPNIVDSDGQVAEVLDPTEPVTFDLRREEIDPLQGNLLVFQFLAFTR</sequence>
<evidence type="ECO:0000259" key="1">
    <source>
        <dbReference type="Pfam" id="PF26186"/>
    </source>
</evidence>
<dbReference type="PANTHER" id="PTHR31043:SF3">
    <property type="entry name" value="NEPHROCYSTIN-4"/>
    <property type="match status" value="1"/>
</dbReference>
<protein>
    <recommendedName>
        <fullName evidence="1">NPHP4 C2-like domain-containing protein</fullName>
    </recommendedName>
</protein>
<dbReference type="PANTHER" id="PTHR31043">
    <property type="entry name" value="NEPHROCYSTIN-4"/>
    <property type="match status" value="1"/>
</dbReference>
<dbReference type="GO" id="GO:0097730">
    <property type="term" value="C:non-motile cilium"/>
    <property type="evidence" value="ECO:0007669"/>
    <property type="project" value="InterPro"/>
</dbReference>
<reference evidence="2 3" key="1">
    <citation type="journal article" date="2023" name="Mol. Biol. Evol.">
        <title>Genomics of Secondarily Temperate Adaptation in the Only Non-Antarctic Icefish.</title>
        <authorList>
            <person name="Rivera-Colon A.G."/>
            <person name="Rayamajhi N."/>
            <person name="Minhas B.F."/>
            <person name="Madrigal G."/>
            <person name="Bilyk K.T."/>
            <person name="Yoon V."/>
            <person name="Hune M."/>
            <person name="Gregory S."/>
            <person name="Cheng C.H.C."/>
            <person name="Catchen J.M."/>
        </authorList>
    </citation>
    <scope>NUCLEOTIDE SEQUENCE [LARGE SCALE GENOMIC DNA]</scope>
    <source>
        <tissue evidence="2">White muscle</tissue>
    </source>
</reference>
<dbReference type="GO" id="GO:0035869">
    <property type="term" value="C:ciliary transition zone"/>
    <property type="evidence" value="ECO:0007669"/>
    <property type="project" value="TreeGrafter"/>
</dbReference>
<dbReference type="GO" id="GO:0097546">
    <property type="term" value="C:ciliary base"/>
    <property type="evidence" value="ECO:0007669"/>
    <property type="project" value="TreeGrafter"/>
</dbReference>
<dbReference type="InterPro" id="IPR029775">
    <property type="entry name" value="NPHP4"/>
</dbReference>
<dbReference type="GO" id="GO:1904491">
    <property type="term" value="P:protein localization to ciliary transition zone"/>
    <property type="evidence" value="ECO:0007669"/>
    <property type="project" value="TreeGrafter"/>
</dbReference>
<gene>
    <name evidence="2" type="ORF">CgunFtcFv8_000325</name>
</gene>
<dbReference type="AlphaFoldDB" id="A0AAN8DK24"/>
<proteinExistence type="predicted"/>
<comment type="caution">
    <text evidence="2">The sequence shown here is derived from an EMBL/GenBank/DDBJ whole genome shotgun (WGS) entry which is preliminary data.</text>
</comment>
<feature type="domain" description="NPHP4 C2-like" evidence="1">
    <location>
        <begin position="50"/>
        <end position="105"/>
    </location>
</feature>
<organism evidence="2 3">
    <name type="scientific">Champsocephalus gunnari</name>
    <name type="common">Mackerel icefish</name>
    <dbReference type="NCBI Taxonomy" id="52237"/>
    <lineage>
        <taxon>Eukaryota</taxon>
        <taxon>Metazoa</taxon>
        <taxon>Chordata</taxon>
        <taxon>Craniata</taxon>
        <taxon>Vertebrata</taxon>
        <taxon>Euteleostomi</taxon>
        <taxon>Actinopterygii</taxon>
        <taxon>Neopterygii</taxon>
        <taxon>Teleostei</taxon>
        <taxon>Neoteleostei</taxon>
        <taxon>Acanthomorphata</taxon>
        <taxon>Eupercaria</taxon>
        <taxon>Perciformes</taxon>
        <taxon>Notothenioidei</taxon>
        <taxon>Channichthyidae</taxon>
        <taxon>Champsocephalus</taxon>
    </lineage>
</organism>
<dbReference type="GO" id="GO:0090090">
    <property type="term" value="P:negative regulation of canonical Wnt signaling pathway"/>
    <property type="evidence" value="ECO:0007669"/>
    <property type="project" value="InterPro"/>
</dbReference>
<dbReference type="InterPro" id="IPR058765">
    <property type="entry name" value="NPHP4_C2-like"/>
</dbReference>
<keyword evidence="3" id="KW-1185">Reference proteome</keyword>
<evidence type="ECO:0000313" key="2">
    <source>
        <dbReference type="EMBL" id="KAK5923345.1"/>
    </source>
</evidence>
<name>A0AAN8DK24_CHAGU</name>
<dbReference type="Pfam" id="PF26186">
    <property type="entry name" value="NPHP4_C2_3rd"/>
    <property type="match status" value="1"/>
</dbReference>
<evidence type="ECO:0000313" key="3">
    <source>
        <dbReference type="Proteomes" id="UP001331515"/>
    </source>
</evidence>
<accession>A0AAN8DK24</accession>
<dbReference type="Proteomes" id="UP001331515">
    <property type="component" value="Unassembled WGS sequence"/>
</dbReference>
<dbReference type="EMBL" id="JAURVH010001521">
    <property type="protein sequence ID" value="KAK5923345.1"/>
    <property type="molecule type" value="Genomic_DNA"/>
</dbReference>